<dbReference type="Pfam" id="PF03999">
    <property type="entry name" value="MAP65_ASE1"/>
    <property type="match status" value="1"/>
</dbReference>
<name>K0KS26_WICCF</name>
<feature type="compositionally biased region" description="Polar residues" evidence="1">
    <location>
        <begin position="636"/>
        <end position="647"/>
    </location>
</feature>
<feature type="region of interest" description="Disordered" evidence="1">
    <location>
        <begin position="571"/>
        <end position="816"/>
    </location>
</feature>
<evidence type="ECO:0000256" key="1">
    <source>
        <dbReference type="SAM" id="MobiDB-lite"/>
    </source>
</evidence>
<dbReference type="GO" id="GO:1990023">
    <property type="term" value="C:mitotic spindle midzone"/>
    <property type="evidence" value="ECO:0007669"/>
    <property type="project" value="TreeGrafter"/>
</dbReference>
<feature type="compositionally biased region" description="Low complexity" evidence="1">
    <location>
        <begin position="655"/>
        <end position="667"/>
    </location>
</feature>
<dbReference type="HOGENOM" id="CLU_320776_0_0_1"/>
<feature type="compositionally biased region" description="Low complexity" evidence="1">
    <location>
        <begin position="615"/>
        <end position="634"/>
    </location>
</feature>
<comment type="caution">
    <text evidence="2">The sequence shown here is derived from an EMBL/GenBank/DDBJ whole genome shotgun (WGS) entry which is preliminary data.</text>
</comment>
<feature type="compositionally biased region" description="Basic and acidic residues" evidence="1">
    <location>
        <begin position="800"/>
        <end position="813"/>
    </location>
</feature>
<keyword evidence="3" id="KW-1185">Reference proteome</keyword>
<dbReference type="STRING" id="1206466.K0KS26"/>
<dbReference type="PANTHER" id="PTHR19321:SF41">
    <property type="entry name" value="FASCETTO-RELATED"/>
    <property type="match status" value="1"/>
</dbReference>
<dbReference type="EMBL" id="CAIF01000153">
    <property type="protein sequence ID" value="CCH44767.1"/>
    <property type="molecule type" value="Genomic_DNA"/>
</dbReference>
<feature type="compositionally biased region" description="Low complexity" evidence="1">
    <location>
        <begin position="580"/>
        <end position="602"/>
    </location>
</feature>
<sequence>MEEFGARDINKPNDDGISSGRLNLLSSPLKISLASTQSQQQQQQLQLQHINKSLRSSTSAIATPQEENGDFAVISNQFTSLIEQLSKIYTEIGYSKNDIQKNEKKLFTAVSNTFDQFLEDSLNYKNDLIKQNNEITTNLKIILNILDDPTGNKSIPDLYLRNLVVKENQETSTLLSKKKSLNIAVNHVMGKYQSTMLKYLENCMKLNKIQSRLGDDVVSNDDGKALNIPNLENSISIFNVFESSTSSSEIYEMVASDPETFFQNLSLCDLSIIKFDLITSKTQFCENQIHERLILVQSLSSEIIELSKELEIDYNNDYITLAETIQTFTTPNTDLNQFNIGQDIINELERVIQELKSIKESRFEQKQTYQKQCEELWVKLGEEQSQIENFQYINKSLSIISIQNYESELERLLELKKVLMKDLILDARNKITEFWDLLFYSDEERDKFSPFKREIYDDQTLSEHEEQIESLSKKYETYKPILDGVQQFKDLIQDKQQLEISSKDSSRLLQRNSHKILMEEEKIRKRLSRQLPKIVESLKIKLNEFEKNYGYQFTFVDSEILSQIEEQGKNLANSGRASTRRVVSAGAGAGTGSTAPTRPTSRAVSRQPTRPPSRAPSTQPTRQPTRAPTRQPSRMASRTTSRLNSPTKPIPANPAPLSNNSSSRLPIQSVQGIRKPSVPIPSYKRPTLASRPSIPKSQSCIPKLSSPPKDSRLNISSNMLKDPSIRRTPIRATPSLQRSTSSFQPQLSRLDEQSLTGSPKSRTKPRLSPLKESNRSNLPLSNLKLKPSVNTVTTSPLKSLKKDEYSSQEKIHEEDELISSDVENDTYSSWRREQLQRLNKTSIDLRQDTF</sequence>
<dbReference type="InterPro" id="IPR007145">
    <property type="entry name" value="MAP65_Ase1_PRC1"/>
</dbReference>
<evidence type="ECO:0000313" key="3">
    <source>
        <dbReference type="Proteomes" id="UP000009328"/>
    </source>
</evidence>
<dbReference type="Gene3D" id="1.20.58.1520">
    <property type="match status" value="1"/>
</dbReference>
<reference evidence="2 3" key="1">
    <citation type="journal article" date="2012" name="Eukaryot. Cell">
        <title>Draft genome sequence of Wickerhamomyces ciferrii NRRL Y-1031 F-60-10.</title>
        <authorList>
            <person name="Schneider J."/>
            <person name="Andrea H."/>
            <person name="Blom J."/>
            <person name="Jaenicke S."/>
            <person name="Ruckert C."/>
            <person name="Schorsch C."/>
            <person name="Szczepanowski R."/>
            <person name="Farwick M."/>
            <person name="Goesmann A."/>
            <person name="Puhler A."/>
            <person name="Schaffer S."/>
            <person name="Tauch A."/>
            <person name="Kohler T."/>
            <person name="Brinkrolf K."/>
        </authorList>
    </citation>
    <scope>NUCLEOTIDE SEQUENCE [LARGE SCALE GENOMIC DNA]</scope>
    <source>
        <strain evidence="3">ATCC 14091 / BCRC 22168 / CBS 111 / JCM 3599 / NBRC 0793 / NRRL Y-1031 F-60-10</strain>
    </source>
</reference>
<dbReference type="eggNOG" id="KOG4302">
    <property type="taxonomic scope" value="Eukaryota"/>
</dbReference>
<feature type="compositionally biased region" description="Polar residues" evidence="1">
    <location>
        <begin position="734"/>
        <end position="760"/>
    </location>
</feature>
<feature type="compositionally biased region" description="Polar residues" evidence="1">
    <location>
        <begin position="788"/>
        <end position="797"/>
    </location>
</feature>
<dbReference type="Proteomes" id="UP000009328">
    <property type="component" value="Unassembled WGS sequence"/>
</dbReference>
<dbReference type="GO" id="GO:0051256">
    <property type="term" value="P:mitotic spindle midzone assembly"/>
    <property type="evidence" value="ECO:0007669"/>
    <property type="project" value="TreeGrafter"/>
</dbReference>
<gene>
    <name evidence="2" type="ORF">BN7_4335</name>
</gene>
<dbReference type="InParanoid" id="K0KS26"/>
<organism evidence="2 3">
    <name type="scientific">Wickerhamomyces ciferrii (strain ATCC 14091 / BCRC 22168 / CBS 111 / JCM 3599 / NBRC 0793 / NRRL Y-1031 F-60-10)</name>
    <name type="common">Yeast</name>
    <name type="synonym">Pichia ciferrii</name>
    <dbReference type="NCBI Taxonomy" id="1206466"/>
    <lineage>
        <taxon>Eukaryota</taxon>
        <taxon>Fungi</taxon>
        <taxon>Dikarya</taxon>
        <taxon>Ascomycota</taxon>
        <taxon>Saccharomycotina</taxon>
        <taxon>Saccharomycetes</taxon>
        <taxon>Phaffomycetales</taxon>
        <taxon>Wickerhamomycetaceae</taxon>
        <taxon>Wickerhamomyces</taxon>
    </lineage>
</organism>
<proteinExistence type="predicted"/>
<dbReference type="PANTHER" id="PTHR19321">
    <property type="entry name" value="PROTEIN REGULATOR OF CYTOKINESIS 1 PRC1-RELATED"/>
    <property type="match status" value="1"/>
</dbReference>
<evidence type="ECO:0000313" key="2">
    <source>
        <dbReference type="EMBL" id="CCH44767.1"/>
    </source>
</evidence>
<dbReference type="GO" id="GO:0008017">
    <property type="term" value="F:microtubule binding"/>
    <property type="evidence" value="ECO:0007669"/>
    <property type="project" value="InterPro"/>
</dbReference>
<dbReference type="GO" id="GO:0005737">
    <property type="term" value="C:cytoplasm"/>
    <property type="evidence" value="ECO:0007669"/>
    <property type="project" value="TreeGrafter"/>
</dbReference>
<protein>
    <submittedName>
        <fullName evidence="2">Anaphase spindle elongation protein</fullName>
    </submittedName>
</protein>
<accession>K0KS26</accession>
<dbReference type="AlphaFoldDB" id="K0KS26"/>